<dbReference type="InterPro" id="IPR058782">
    <property type="entry name" value="GIY_YIG_3"/>
</dbReference>
<evidence type="ECO:0000313" key="3">
    <source>
        <dbReference type="Proteomes" id="UP000179014"/>
    </source>
</evidence>
<dbReference type="Pfam" id="PF26468">
    <property type="entry name" value="GIY_YIG_3"/>
    <property type="match status" value="1"/>
</dbReference>
<gene>
    <name evidence="2" type="ORF">A2118_00220</name>
</gene>
<accession>A0A1F6BSM5</accession>
<organism evidence="2 3">
    <name type="scientific">Candidatus Kaiserbacteria bacterium GWA2_50_9</name>
    <dbReference type="NCBI Taxonomy" id="1798474"/>
    <lineage>
        <taxon>Bacteria</taxon>
        <taxon>Candidatus Kaiseribacteriota</taxon>
    </lineage>
</organism>
<feature type="domain" description="GIY-YIG" evidence="1">
    <location>
        <begin position="22"/>
        <end position="207"/>
    </location>
</feature>
<dbReference type="Proteomes" id="UP000179014">
    <property type="component" value="Unassembled WGS sequence"/>
</dbReference>
<comment type="caution">
    <text evidence="2">The sequence shown here is derived from an EMBL/GenBank/DDBJ whole genome shotgun (WGS) entry which is preliminary data.</text>
</comment>
<dbReference type="EMBL" id="MFKN01000040">
    <property type="protein sequence ID" value="OGG39833.1"/>
    <property type="molecule type" value="Genomic_DNA"/>
</dbReference>
<evidence type="ECO:0000259" key="1">
    <source>
        <dbReference type="Pfam" id="PF26468"/>
    </source>
</evidence>
<reference evidence="2 3" key="1">
    <citation type="journal article" date="2016" name="Nat. Commun.">
        <title>Thousands of microbial genomes shed light on interconnected biogeochemical processes in an aquifer system.</title>
        <authorList>
            <person name="Anantharaman K."/>
            <person name="Brown C.T."/>
            <person name="Hug L.A."/>
            <person name="Sharon I."/>
            <person name="Castelle C.J."/>
            <person name="Probst A.J."/>
            <person name="Thomas B.C."/>
            <person name="Singh A."/>
            <person name="Wilkins M.J."/>
            <person name="Karaoz U."/>
            <person name="Brodie E.L."/>
            <person name="Williams K.H."/>
            <person name="Hubbard S.S."/>
            <person name="Banfield J.F."/>
        </authorList>
    </citation>
    <scope>NUCLEOTIDE SEQUENCE [LARGE SCALE GENOMIC DNA]</scope>
</reference>
<sequence>MTSCKAFHEWARTLTQYRFSFDRSGIPPNGIYLLFEKGERGHGGERIVRVGTHTGEGQLLSRLKQHFITPNKDRSIFRKNVGRALLARDRDPFLADWELDLTPAATRARHAHRIDATKQESVEGRVSDYIRDNFSFAIIRINGKEERLRLESRIISTVSLCPLCKASAEWLGSFSPKEKIRESGLWIVNELYKKPLDDEDFTRLKETVL</sequence>
<dbReference type="STRING" id="1798474.A2118_00220"/>
<evidence type="ECO:0000313" key="2">
    <source>
        <dbReference type="EMBL" id="OGG39833.1"/>
    </source>
</evidence>
<name>A0A1F6BSM5_9BACT</name>
<protein>
    <recommendedName>
        <fullName evidence="1">GIY-YIG domain-containing protein</fullName>
    </recommendedName>
</protein>
<proteinExistence type="predicted"/>
<dbReference type="AlphaFoldDB" id="A0A1F6BSM5"/>